<feature type="active site" evidence="5">
    <location>
        <position position="306"/>
    </location>
</feature>
<organism evidence="9 10">
    <name type="scientific">Pochonia chlamydosporia 170</name>
    <dbReference type="NCBI Taxonomy" id="1380566"/>
    <lineage>
        <taxon>Eukaryota</taxon>
        <taxon>Fungi</taxon>
        <taxon>Dikarya</taxon>
        <taxon>Ascomycota</taxon>
        <taxon>Pezizomycotina</taxon>
        <taxon>Sordariomycetes</taxon>
        <taxon>Hypocreomycetidae</taxon>
        <taxon>Hypocreales</taxon>
        <taxon>Clavicipitaceae</taxon>
        <taxon>Pochonia</taxon>
    </lineage>
</organism>
<dbReference type="GO" id="GO:0004190">
    <property type="term" value="F:aspartic-type endopeptidase activity"/>
    <property type="evidence" value="ECO:0007669"/>
    <property type="project" value="UniProtKB-KW"/>
</dbReference>
<dbReference type="OrthoDB" id="2747330at2759"/>
<keyword evidence="3 6" id="KW-0064">Aspartyl protease</keyword>
<evidence type="ECO:0000256" key="7">
    <source>
        <dbReference type="SAM" id="SignalP"/>
    </source>
</evidence>
<evidence type="ECO:0000313" key="9">
    <source>
        <dbReference type="EMBL" id="OAQ69942.1"/>
    </source>
</evidence>
<dbReference type="PANTHER" id="PTHR47966">
    <property type="entry name" value="BETA-SITE APP-CLEAVING ENZYME, ISOFORM A-RELATED"/>
    <property type="match status" value="1"/>
</dbReference>
<keyword evidence="7" id="KW-0732">Signal</keyword>
<dbReference type="CDD" id="cd06097">
    <property type="entry name" value="Aspergillopepsin_like"/>
    <property type="match status" value="1"/>
</dbReference>
<dbReference type="PANTHER" id="PTHR47966:SF2">
    <property type="entry name" value="ASPERGILLOPEPSIN-1-RELATED"/>
    <property type="match status" value="1"/>
</dbReference>
<comment type="caution">
    <text evidence="9">The sequence shown here is derived from an EMBL/GenBank/DDBJ whole genome shotgun (WGS) entry which is preliminary data.</text>
</comment>
<dbReference type="InterPro" id="IPR001969">
    <property type="entry name" value="Aspartic_peptidase_AS"/>
</dbReference>
<feature type="active site" evidence="5">
    <location>
        <position position="123"/>
    </location>
</feature>
<dbReference type="Gene3D" id="2.40.70.10">
    <property type="entry name" value="Acid Proteases"/>
    <property type="match status" value="2"/>
</dbReference>
<feature type="signal peptide" evidence="7">
    <location>
        <begin position="1"/>
        <end position="19"/>
    </location>
</feature>
<dbReference type="GeneID" id="28846124"/>
<dbReference type="InterPro" id="IPR034163">
    <property type="entry name" value="Aspergillopepsin-like_cat_dom"/>
</dbReference>
<dbReference type="EMBL" id="LSBJ02000002">
    <property type="protein sequence ID" value="OAQ69942.1"/>
    <property type="molecule type" value="Genomic_DNA"/>
</dbReference>
<evidence type="ECO:0000256" key="4">
    <source>
        <dbReference type="ARBA" id="ARBA00022801"/>
    </source>
</evidence>
<keyword evidence="4 6" id="KW-0378">Hydrolase</keyword>
<dbReference type="InterPro" id="IPR021109">
    <property type="entry name" value="Peptidase_aspartic_dom_sf"/>
</dbReference>
<evidence type="ECO:0000256" key="1">
    <source>
        <dbReference type="ARBA" id="ARBA00007447"/>
    </source>
</evidence>
<evidence type="ECO:0000259" key="8">
    <source>
        <dbReference type="PROSITE" id="PS51767"/>
    </source>
</evidence>
<dbReference type="Proteomes" id="UP000078397">
    <property type="component" value="Unassembled WGS sequence"/>
</dbReference>
<feature type="chain" id="PRO_5008102138" evidence="7">
    <location>
        <begin position="20"/>
        <end position="418"/>
    </location>
</feature>
<dbReference type="PROSITE" id="PS00141">
    <property type="entry name" value="ASP_PROTEASE"/>
    <property type="match status" value="1"/>
</dbReference>
<keyword evidence="10" id="KW-1185">Reference proteome</keyword>
<evidence type="ECO:0000256" key="2">
    <source>
        <dbReference type="ARBA" id="ARBA00022670"/>
    </source>
</evidence>
<dbReference type="KEGG" id="pchm:VFPPC_02488"/>
<dbReference type="SUPFAM" id="SSF50630">
    <property type="entry name" value="Acid proteases"/>
    <property type="match status" value="1"/>
</dbReference>
<dbReference type="PROSITE" id="PS51767">
    <property type="entry name" value="PEPTIDASE_A1"/>
    <property type="match status" value="1"/>
</dbReference>
<dbReference type="STRING" id="1380566.A0A179FWF4"/>
<reference evidence="9 10" key="1">
    <citation type="journal article" date="2016" name="PLoS Pathog.">
        <title>Biosynthesis of antibiotic leucinostatins in bio-control fungus Purpureocillium lilacinum and their inhibition on phytophthora revealed by genome mining.</title>
        <authorList>
            <person name="Wang G."/>
            <person name="Liu Z."/>
            <person name="Lin R."/>
            <person name="Li E."/>
            <person name="Mao Z."/>
            <person name="Ling J."/>
            <person name="Yang Y."/>
            <person name="Yin W.B."/>
            <person name="Xie B."/>
        </authorList>
    </citation>
    <scope>NUCLEOTIDE SEQUENCE [LARGE SCALE GENOMIC DNA]</scope>
    <source>
        <strain evidence="9">170</strain>
    </source>
</reference>
<comment type="similarity">
    <text evidence="1 6">Belongs to the peptidase A1 family.</text>
</comment>
<proteinExistence type="inferred from homology"/>
<feature type="domain" description="Peptidase A1" evidence="8">
    <location>
        <begin position="105"/>
        <end position="412"/>
    </location>
</feature>
<gene>
    <name evidence="9" type="ORF">VFPPC_02488</name>
</gene>
<accession>A0A179FWF4</accession>
<evidence type="ECO:0000256" key="5">
    <source>
        <dbReference type="PIRSR" id="PIRSR601461-1"/>
    </source>
</evidence>
<evidence type="ECO:0000313" key="10">
    <source>
        <dbReference type="Proteomes" id="UP000078397"/>
    </source>
</evidence>
<dbReference type="InterPro" id="IPR033121">
    <property type="entry name" value="PEPTIDASE_A1"/>
</dbReference>
<sequence length="418" mass="45847">MKAVVVAALLAALADGAATRHATRAPKANGKSFTLNQIENKNFKGHDGPMDLLRAHMKYAQKLPANLSKALESNPDLRIKFGMYNQGDGQTGTVQALPARSDSEYGIIVDIGTPPQSIPLNLDTGSSDFWTFSTDTTDTMVKGQVLYRPNDSSTMKFLDGETWKIKYGDSAHANGYVYTDRVQIGDTYVNDQAVQVAVNVSDDISRDNFVSGILGLANSAANTVRPTPQHTYIDNIKDQLSLPIFTANLQRNAPGNYNFGYINKSEYTGNIQYAQVDPTSPFWRISPTGYKIAETEHDEIIDAIVDTGTSLLLLPDSVVYDYYGQVPGSLYDLSHGMMVFPCDAELPDFYLTIKKYQGKVPGRYMIYGNENQEYCFGGLQSSAGLPFSVLGDVFLKAQFVVFDYADGIVGFANKDLQG</sequence>
<dbReference type="PRINTS" id="PR00792">
    <property type="entry name" value="PEPSIN"/>
</dbReference>
<evidence type="ECO:0000256" key="3">
    <source>
        <dbReference type="ARBA" id="ARBA00022750"/>
    </source>
</evidence>
<evidence type="ECO:0000256" key="6">
    <source>
        <dbReference type="RuleBase" id="RU000454"/>
    </source>
</evidence>
<dbReference type="RefSeq" id="XP_018146479.1">
    <property type="nucleotide sequence ID" value="XM_018282130.1"/>
</dbReference>
<dbReference type="GO" id="GO:0006508">
    <property type="term" value="P:proteolysis"/>
    <property type="evidence" value="ECO:0007669"/>
    <property type="project" value="UniProtKB-KW"/>
</dbReference>
<protein>
    <submittedName>
        <fullName evidence="9">Aspartic proteinase</fullName>
    </submittedName>
</protein>
<dbReference type="Pfam" id="PF00026">
    <property type="entry name" value="Asp"/>
    <property type="match status" value="1"/>
</dbReference>
<dbReference type="InterPro" id="IPR001461">
    <property type="entry name" value="Aspartic_peptidase_A1"/>
</dbReference>
<name>A0A179FWF4_METCM</name>
<dbReference type="AlphaFoldDB" id="A0A179FWF4"/>
<keyword evidence="2 6" id="KW-0645">Protease</keyword>